<protein>
    <recommendedName>
        <fullName evidence="3">Bacteriophage</fullName>
    </recommendedName>
</protein>
<reference evidence="1 2" key="1">
    <citation type="journal article" date="2013" name="Genome Announc.">
        <title>Genome Sequence of Staphylococcus massiliensis Strain S46, Isolated from the Surface of Healthy Human Skin.</title>
        <authorList>
            <person name="Srivastav R."/>
            <person name="Singh A."/>
            <person name="Jangir P.K."/>
            <person name="Kumari C."/>
            <person name="Muduli S."/>
            <person name="Sharma R."/>
        </authorList>
    </citation>
    <scope>NUCLEOTIDE SEQUENCE [LARGE SCALE GENOMIC DNA]</scope>
    <source>
        <strain evidence="1 2">S46</strain>
    </source>
</reference>
<dbReference type="RefSeq" id="WP_009382081.1">
    <property type="nucleotide sequence ID" value="NZ_AMSQ01000002.1"/>
</dbReference>
<gene>
    <name evidence="1" type="ORF">C273_01720</name>
</gene>
<dbReference type="eggNOG" id="ENOG50333N9">
    <property type="taxonomic scope" value="Bacteria"/>
</dbReference>
<dbReference type="AlphaFoldDB" id="K9B982"/>
<keyword evidence="2" id="KW-1185">Reference proteome</keyword>
<name>K9B982_9STAP</name>
<dbReference type="STRING" id="1229783.C273_01720"/>
<accession>K9B982</accession>
<evidence type="ECO:0000313" key="1">
    <source>
        <dbReference type="EMBL" id="EKU50320.1"/>
    </source>
</evidence>
<evidence type="ECO:0000313" key="2">
    <source>
        <dbReference type="Proteomes" id="UP000009885"/>
    </source>
</evidence>
<dbReference type="PATRIC" id="fig|1229783.3.peg.350"/>
<comment type="caution">
    <text evidence="1">The sequence shown here is derived from an EMBL/GenBank/DDBJ whole genome shotgun (WGS) entry which is preliminary data.</text>
</comment>
<sequence>MIDTKHVQEFKSRNRIFYKMEDERIKRDLELSYEDIKAKCGQFDINESPTGRELVYERTRYVFNDCLEEFHENFLSNIVQFQLTNMEVISDEKL</sequence>
<evidence type="ECO:0008006" key="3">
    <source>
        <dbReference type="Google" id="ProtNLM"/>
    </source>
</evidence>
<organism evidence="1 2">
    <name type="scientific">Staphylococcus massiliensis S46</name>
    <dbReference type="NCBI Taxonomy" id="1229783"/>
    <lineage>
        <taxon>Bacteria</taxon>
        <taxon>Bacillati</taxon>
        <taxon>Bacillota</taxon>
        <taxon>Bacilli</taxon>
        <taxon>Bacillales</taxon>
        <taxon>Staphylococcaceae</taxon>
        <taxon>Staphylococcus</taxon>
    </lineage>
</organism>
<proteinExistence type="predicted"/>
<dbReference type="EMBL" id="AMSQ01000002">
    <property type="protein sequence ID" value="EKU50320.1"/>
    <property type="molecule type" value="Genomic_DNA"/>
</dbReference>
<dbReference type="Proteomes" id="UP000009885">
    <property type="component" value="Unassembled WGS sequence"/>
</dbReference>
<dbReference type="OrthoDB" id="2236831at2"/>